<proteinExistence type="predicted"/>
<accession>X0SY06</accession>
<dbReference type="AlphaFoldDB" id="X0SY06"/>
<organism evidence="1">
    <name type="scientific">marine sediment metagenome</name>
    <dbReference type="NCBI Taxonomy" id="412755"/>
    <lineage>
        <taxon>unclassified sequences</taxon>
        <taxon>metagenomes</taxon>
        <taxon>ecological metagenomes</taxon>
    </lineage>
</organism>
<name>X0SY06_9ZZZZ</name>
<gene>
    <name evidence="1" type="ORF">S01H1_28674</name>
</gene>
<protein>
    <submittedName>
        <fullName evidence="1">Uncharacterized protein</fullName>
    </submittedName>
</protein>
<comment type="caution">
    <text evidence="1">The sequence shown here is derived from an EMBL/GenBank/DDBJ whole genome shotgun (WGS) entry which is preliminary data.</text>
</comment>
<evidence type="ECO:0000313" key="1">
    <source>
        <dbReference type="EMBL" id="GAF86083.1"/>
    </source>
</evidence>
<reference evidence="1" key="1">
    <citation type="journal article" date="2014" name="Front. Microbiol.">
        <title>High frequency of phylogenetically diverse reductive dehalogenase-homologous genes in deep subseafloor sedimentary metagenomes.</title>
        <authorList>
            <person name="Kawai M."/>
            <person name="Futagami T."/>
            <person name="Toyoda A."/>
            <person name="Takaki Y."/>
            <person name="Nishi S."/>
            <person name="Hori S."/>
            <person name="Arai W."/>
            <person name="Tsubouchi T."/>
            <person name="Morono Y."/>
            <person name="Uchiyama I."/>
            <person name="Ito T."/>
            <person name="Fujiyama A."/>
            <person name="Inagaki F."/>
            <person name="Takami H."/>
        </authorList>
    </citation>
    <scope>NUCLEOTIDE SEQUENCE</scope>
    <source>
        <strain evidence="1">Expedition CK06-06</strain>
    </source>
</reference>
<sequence length="125" mass="13613">MLRSLLVISISLLAFPVAADIEDHCWFQGDATDEFVTVINDIRGTIPSEPVTTDASASQYCGVGNPDCWQHCAQEEALRPYFWTVIAINDDGETEAENGPQQRDTIYILVPPVAPILIGPILPSG</sequence>
<dbReference type="EMBL" id="BARS01017536">
    <property type="protein sequence ID" value="GAF86083.1"/>
    <property type="molecule type" value="Genomic_DNA"/>
</dbReference>